<dbReference type="EMBL" id="JAIWYP010000001">
    <property type="protein sequence ID" value="KAH3885705.1"/>
    <property type="molecule type" value="Genomic_DNA"/>
</dbReference>
<name>A0A9D4S0A5_DREPO</name>
<dbReference type="AlphaFoldDB" id="A0A9D4S0A5"/>
<protein>
    <submittedName>
        <fullName evidence="1">Uncharacterized protein</fullName>
    </submittedName>
</protein>
<organism evidence="1 2">
    <name type="scientific">Dreissena polymorpha</name>
    <name type="common">Zebra mussel</name>
    <name type="synonym">Mytilus polymorpha</name>
    <dbReference type="NCBI Taxonomy" id="45954"/>
    <lineage>
        <taxon>Eukaryota</taxon>
        <taxon>Metazoa</taxon>
        <taxon>Spiralia</taxon>
        <taxon>Lophotrochozoa</taxon>
        <taxon>Mollusca</taxon>
        <taxon>Bivalvia</taxon>
        <taxon>Autobranchia</taxon>
        <taxon>Heteroconchia</taxon>
        <taxon>Euheterodonta</taxon>
        <taxon>Imparidentia</taxon>
        <taxon>Neoheterodontei</taxon>
        <taxon>Myida</taxon>
        <taxon>Dreissenoidea</taxon>
        <taxon>Dreissenidae</taxon>
        <taxon>Dreissena</taxon>
    </lineage>
</organism>
<gene>
    <name evidence="1" type="ORF">DPMN_009701</name>
</gene>
<sequence length="81" mass="9392">MHLNEFYTLHPFWCHLVKAQVRAFITCRECGKRRLIYSAAKLTTPELSSVTRVDEELVYICGNPLFYAGIHRDHIIAKEGL</sequence>
<proteinExistence type="predicted"/>
<dbReference type="Proteomes" id="UP000828390">
    <property type="component" value="Unassembled WGS sequence"/>
</dbReference>
<comment type="caution">
    <text evidence="1">The sequence shown here is derived from an EMBL/GenBank/DDBJ whole genome shotgun (WGS) entry which is preliminary data.</text>
</comment>
<evidence type="ECO:0000313" key="2">
    <source>
        <dbReference type="Proteomes" id="UP000828390"/>
    </source>
</evidence>
<reference evidence="1" key="2">
    <citation type="submission" date="2020-11" db="EMBL/GenBank/DDBJ databases">
        <authorList>
            <person name="McCartney M.A."/>
            <person name="Auch B."/>
            <person name="Kono T."/>
            <person name="Mallez S."/>
            <person name="Becker A."/>
            <person name="Gohl D.M."/>
            <person name="Silverstein K.A.T."/>
            <person name="Koren S."/>
            <person name="Bechman K.B."/>
            <person name="Herman A."/>
            <person name="Abrahante J.E."/>
            <person name="Garbe J."/>
        </authorList>
    </citation>
    <scope>NUCLEOTIDE SEQUENCE</scope>
    <source>
        <strain evidence="1">Duluth1</strain>
        <tissue evidence="1">Whole animal</tissue>
    </source>
</reference>
<keyword evidence="2" id="KW-1185">Reference proteome</keyword>
<evidence type="ECO:0000313" key="1">
    <source>
        <dbReference type="EMBL" id="KAH3885705.1"/>
    </source>
</evidence>
<reference evidence="1" key="1">
    <citation type="journal article" date="2019" name="bioRxiv">
        <title>The Genome of the Zebra Mussel, Dreissena polymorpha: A Resource for Invasive Species Research.</title>
        <authorList>
            <person name="McCartney M.A."/>
            <person name="Auch B."/>
            <person name="Kono T."/>
            <person name="Mallez S."/>
            <person name="Zhang Y."/>
            <person name="Obille A."/>
            <person name="Becker A."/>
            <person name="Abrahante J.E."/>
            <person name="Garbe J."/>
            <person name="Badalamenti J.P."/>
            <person name="Herman A."/>
            <person name="Mangelson H."/>
            <person name="Liachko I."/>
            <person name="Sullivan S."/>
            <person name="Sone E.D."/>
            <person name="Koren S."/>
            <person name="Silverstein K.A.T."/>
            <person name="Beckman K.B."/>
            <person name="Gohl D.M."/>
        </authorList>
    </citation>
    <scope>NUCLEOTIDE SEQUENCE</scope>
    <source>
        <strain evidence="1">Duluth1</strain>
        <tissue evidence="1">Whole animal</tissue>
    </source>
</reference>
<accession>A0A9D4S0A5</accession>